<dbReference type="SUPFAM" id="SSF109854">
    <property type="entry name" value="DinB/YfiT-like putative metalloenzymes"/>
    <property type="match status" value="1"/>
</dbReference>
<feature type="domain" description="Mycothiol-dependent maleylpyruvate isomerase metal-binding" evidence="1">
    <location>
        <begin position="7"/>
        <end position="56"/>
    </location>
</feature>
<comment type="caution">
    <text evidence="2">The sequence shown here is derived from an EMBL/GenBank/DDBJ whole genome shotgun (WGS) entry which is preliminary data.</text>
</comment>
<dbReference type="eggNOG" id="ENOG50314EV">
    <property type="taxonomic scope" value="Bacteria"/>
</dbReference>
<dbReference type="Proteomes" id="UP000030013">
    <property type="component" value="Unassembled WGS sequence"/>
</dbReference>
<reference evidence="2 3" key="1">
    <citation type="submission" date="2013-08" db="EMBL/GenBank/DDBJ databases">
        <title>The genome sequence of Knoellia aerolata.</title>
        <authorList>
            <person name="Zhu W."/>
            <person name="Wang G."/>
        </authorList>
    </citation>
    <scope>NUCLEOTIDE SEQUENCE [LARGE SCALE GENOMIC DNA]</scope>
    <source>
        <strain evidence="2 3">DSM 18566</strain>
    </source>
</reference>
<evidence type="ECO:0000259" key="1">
    <source>
        <dbReference type="Pfam" id="PF11716"/>
    </source>
</evidence>
<sequence>MWAAIDDQRERTADMLERLTDEQWEHPSLCDGWTVRHVAAHLTLQQSGFRDVAAFLAQHPGLLRSVTLNRSIHDSAVVQSQLPTEEVVGRIRGMIGSRRHNFFVTPLETLCDILVHSQDIAMPLGIELAMAPAACETAATRRWDTRRSWMSAVFRRLPLDDYRLVATDTGWTRGHGPTVEGPIGALLLLLTGRAAALDRLTGPGAETLRGALDAGR</sequence>
<proteinExistence type="predicted"/>
<name>A0A0A0JW83_9MICO</name>
<evidence type="ECO:0000313" key="3">
    <source>
        <dbReference type="Proteomes" id="UP000030013"/>
    </source>
</evidence>
<dbReference type="InterPro" id="IPR024344">
    <property type="entry name" value="MDMPI_metal-binding"/>
</dbReference>
<accession>A0A0A0JW83</accession>
<dbReference type="InterPro" id="IPR034660">
    <property type="entry name" value="DinB/YfiT-like"/>
</dbReference>
<dbReference type="Gene3D" id="1.20.120.450">
    <property type="entry name" value="dinb family like domain"/>
    <property type="match status" value="1"/>
</dbReference>
<organism evidence="2 3">
    <name type="scientific">Knoellia aerolata DSM 18566</name>
    <dbReference type="NCBI Taxonomy" id="1385519"/>
    <lineage>
        <taxon>Bacteria</taxon>
        <taxon>Bacillati</taxon>
        <taxon>Actinomycetota</taxon>
        <taxon>Actinomycetes</taxon>
        <taxon>Micrococcales</taxon>
        <taxon>Intrasporangiaceae</taxon>
        <taxon>Knoellia</taxon>
    </lineage>
</organism>
<gene>
    <name evidence="2" type="ORF">N801_06625</name>
</gene>
<dbReference type="NCBIfam" id="TIGR03083">
    <property type="entry name" value="maleylpyruvate isomerase family mycothiol-dependent enzyme"/>
    <property type="match status" value="1"/>
</dbReference>
<dbReference type="STRING" id="1385519.N801_06625"/>
<keyword evidence="3" id="KW-1185">Reference proteome</keyword>
<protein>
    <recommendedName>
        <fullName evidence="1">Mycothiol-dependent maleylpyruvate isomerase metal-binding domain-containing protein</fullName>
    </recommendedName>
</protein>
<dbReference type="Pfam" id="PF11716">
    <property type="entry name" value="MDMPI_N"/>
    <property type="match status" value="1"/>
</dbReference>
<evidence type="ECO:0000313" key="2">
    <source>
        <dbReference type="EMBL" id="KGN41670.1"/>
    </source>
</evidence>
<dbReference type="EMBL" id="AVPL01000014">
    <property type="protein sequence ID" value="KGN41670.1"/>
    <property type="molecule type" value="Genomic_DNA"/>
</dbReference>
<dbReference type="GO" id="GO:0046872">
    <property type="term" value="F:metal ion binding"/>
    <property type="evidence" value="ECO:0007669"/>
    <property type="project" value="InterPro"/>
</dbReference>
<dbReference type="AlphaFoldDB" id="A0A0A0JW83"/>
<dbReference type="InterPro" id="IPR017517">
    <property type="entry name" value="Maleyloyr_isom"/>
</dbReference>